<feature type="transmembrane region" description="Helical" evidence="4">
    <location>
        <begin position="207"/>
        <end position="228"/>
    </location>
</feature>
<dbReference type="GO" id="GO:0003677">
    <property type="term" value="F:DNA binding"/>
    <property type="evidence" value="ECO:0007669"/>
    <property type="project" value="UniProtKB-KW"/>
</dbReference>
<dbReference type="PANTHER" id="PTHR30629:SF2">
    <property type="entry name" value="PROPHAGE INTEGRASE INTS-RELATED"/>
    <property type="match status" value="1"/>
</dbReference>
<dbReference type="PANTHER" id="PTHR30629">
    <property type="entry name" value="PROPHAGE INTEGRASE"/>
    <property type="match status" value="1"/>
</dbReference>
<evidence type="ECO:0000259" key="5">
    <source>
        <dbReference type="Pfam" id="PF13356"/>
    </source>
</evidence>
<accession>A0A381YWI7</accession>
<comment type="similarity">
    <text evidence="1">Belongs to the 'phage' integrase family.</text>
</comment>
<dbReference type="InterPro" id="IPR050808">
    <property type="entry name" value="Phage_Integrase"/>
</dbReference>
<dbReference type="Gene3D" id="1.10.150.130">
    <property type="match status" value="1"/>
</dbReference>
<feature type="domain" description="Integrase DNA-binding" evidence="5">
    <location>
        <begin position="6"/>
        <end position="91"/>
    </location>
</feature>
<keyword evidence="4" id="KW-1133">Transmembrane helix</keyword>
<evidence type="ECO:0000313" key="6">
    <source>
        <dbReference type="EMBL" id="SVA80857.1"/>
    </source>
</evidence>
<name>A0A381YWI7_9ZZZZ</name>
<dbReference type="Gene3D" id="3.30.160.390">
    <property type="entry name" value="Integrase, DNA-binding domain"/>
    <property type="match status" value="1"/>
</dbReference>
<dbReference type="InterPro" id="IPR025166">
    <property type="entry name" value="Integrase_DNA_bind_dom"/>
</dbReference>
<keyword evidence="2" id="KW-0229">DNA integration</keyword>
<proteinExistence type="inferred from homology"/>
<dbReference type="AlphaFoldDB" id="A0A381YWI7"/>
<dbReference type="EMBL" id="UINC01019131">
    <property type="protein sequence ID" value="SVA80857.1"/>
    <property type="molecule type" value="Genomic_DNA"/>
</dbReference>
<sequence>MKQNKLTESAVKKAEPKTKQFKLSDGGGLYLLVHSNGSKYWRFDFRFDGQQKSSSLGVWPEVTLEVARTKRDQAKSKIKEGVNPIQEKKEKIALQLIQAQEKENVEKMEAPIPQQISQQEEIQEASQAPEKNTKSAVSLLKLHVYPELGEKSVTELDKEDVTAILKNVYKSRKEIFQIIWDIYPDYPLVQFGVLFILLFAAMDFFSALVTTSLYLIFTVCITIGINVWNDKSDDVA</sequence>
<evidence type="ECO:0000256" key="4">
    <source>
        <dbReference type="SAM" id="Phobius"/>
    </source>
</evidence>
<keyword evidence="3" id="KW-0238">DNA-binding</keyword>
<reference evidence="6" key="1">
    <citation type="submission" date="2018-05" db="EMBL/GenBank/DDBJ databases">
        <authorList>
            <person name="Lanie J.A."/>
            <person name="Ng W.-L."/>
            <person name="Kazmierczak K.M."/>
            <person name="Andrzejewski T.M."/>
            <person name="Davidsen T.M."/>
            <person name="Wayne K.J."/>
            <person name="Tettelin H."/>
            <person name="Glass J.I."/>
            <person name="Rusch D."/>
            <person name="Podicherti R."/>
            <person name="Tsui H.-C.T."/>
            <person name="Winkler M.E."/>
        </authorList>
    </citation>
    <scope>NUCLEOTIDE SEQUENCE</scope>
</reference>
<evidence type="ECO:0000256" key="1">
    <source>
        <dbReference type="ARBA" id="ARBA00008857"/>
    </source>
</evidence>
<protein>
    <recommendedName>
        <fullName evidence="5">Integrase DNA-binding domain-containing protein</fullName>
    </recommendedName>
</protein>
<feature type="transmembrane region" description="Helical" evidence="4">
    <location>
        <begin position="182"/>
        <end position="201"/>
    </location>
</feature>
<dbReference type="GO" id="GO:0015074">
    <property type="term" value="P:DNA integration"/>
    <property type="evidence" value="ECO:0007669"/>
    <property type="project" value="UniProtKB-KW"/>
</dbReference>
<dbReference type="InterPro" id="IPR010998">
    <property type="entry name" value="Integrase_recombinase_N"/>
</dbReference>
<keyword evidence="4" id="KW-0472">Membrane</keyword>
<evidence type="ECO:0000256" key="3">
    <source>
        <dbReference type="ARBA" id="ARBA00023125"/>
    </source>
</evidence>
<organism evidence="6">
    <name type="scientific">marine metagenome</name>
    <dbReference type="NCBI Taxonomy" id="408172"/>
    <lineage>
        <taxon>unclassified sequences</taxon>
        <taxon>metagenomes</taxon>
        <taxon>ecological metagenomes</taxon>
    </lineage>
</organism>
<gene>
    <name evidence="6" type="ORF">METZ01_LOCUS133711</name>
</gene>
<dbReference type="InterPro" id="IPR038488">
    <property type="entry name" value="Integrase_DNA-bd_sf"/>
</dbReference>
<keyword evidence="4" id="KW-0812">Transmembrane</keyword>
<dbReference type="Pfam" id="PF13356">
    <property type="entry name" value="Arm-DNA-bind_3"/>
    <property type="match status" value="1"/>
</dbReference>
<evidence type="ECO:0000256" key="2">
    <source>
        <dbReference type="ARBA" id="ARBA00022908"/>
    </source>
</evidence>